<dbReference type="InterPro" id="IPR036736">
    <property type="entry name" value="ACP-like_sf"/>
</dbReference>
<evidence type="ECO:0000256" key="1">
    <source>
        <dbReference type="SAM" id="Phobius"/>
    </source>
</evidence>
<dbReference type="InterPro" id="IPR002656">
    <property type="entry name" value="Acyl_transf_3_dom"/>
</dbReference>
<dbReference type="InterPro" id="IPR045851">
    <property type="entry name" value="AMP-bd_C_sf"/>
</dbReference>
<dbReference type="Gene3D" id="3.30.300.30">
    <property type="match status" value="1"/>
</dbReference>
<keyword evidence="4" id="KW-1185">Reference proteome</keyword>
<evidence type="ECO:0000313" key="4">
    <source>
        <dbReference type="Proteomes" id="UP000306147"/>
    </source>
</evidence>
<feature type="domain" description="Carrier" evidence="2">
    <location>
        <begin position="463"/>
        <end position="544"/>
    </location>
</feature>
<dbReference type="Pfam" id="PF01757">
    <property type="entry name" value="Acyl_transf_3"/>
    <property type="match status" value="1"/>
</dbReference>
<feature type="transmembrane region" description="Helical" evidence="1">
    <location>
        <begin position="736"/>
        <end position="757"/>
    </location>
</feature>
<dbReference type="AlphaFoldDB" id="A0A4S1XEZ7"/>
<gene>
    <name evidence="3" type="ORF">E5A73_11770</name>
</gene>
<dbReference type="Proteomes" id="UP000306147">
    <property type="component" value="Unassembled WGS sequence"/>
</dbReference>
<feature type="transmembrane region" description="Helical" evidence="1">
    <location>
        <begin position="595"/>
        <end position="616"/>
    </location>
</feature>
<dbReference type="EMBL" id="SRXT01000004">
    <property type="protein sequence ID" value="TGX53506.1"/>
    <property type="molecule type" value="Genomic_DNA"/>
</dbReference>
<keyword evidence="1" id="KW-1133">Transmembrane helix</keyword>
<dbReference type="PANTHER" id="PTHR43201">
    <property type="entry name" value="ACYL-COA SYNTHETASE"/>
    <property type="match status" value="1"/>
</dbReference>
<dbReference type="PROSITE" id="PS50075">
    <property type="entry name" value="CARRIER"/>
    <property type="match status" value="1"/>
</dbReference>
<sequence length="875" mass="94027">MPKGEIVPSRHGFAALQHHSGPAREPRCNARGWPGEFGVTPRVLEVVAIEARASIDFVGAVFQCTRDGEAFVIAASAEIATRYPGLKIRRFVRTGERQGWFSESLPARGGASIAQVSFTSGTTGTPKGIALSHDAVADTIGRLNAFMGVTPEIREYLGVPPTFSFGLGRVRAAAAAGGAIYLPEKGFDPREFGAMLAAGEVNALSLVPTLARVLLEHCDQIGVAGASLRWMELGSQYLSCAEKEALRSLFPNARIVQHYGLTEASRTTLLDIAGTRGAALDSVGQPVGATEIGIAEDGRIRIRGPHVASHWIDNDGWHALVDADGWLVTNDLGAIEDGFLYFQGRADDLINCGGIKLVPELLEEKLRARLSLAGGLAATRVPDTQRGDGILIAVEDTVAPPDAEILAIARAALAEHGLSPGNALHLLRLAALPVTATGKVQRRELARIAEESGVLTPIAIDLPLDEDGAHSLRSAVARLLGIAEVPESASFIELGGDSLNYVHVSMLIDERLGYLPERWEHMPLAALDQLSPVKGTGAVVDSSVLVRAIAILLVVLDHAWINAAGGAAVALMLVAGQNFARFQVPKVLQGRGRALLAATFWRVLLPYFAFVTLTLVGHHRMFWPQYLLVSNFTEGVTNAAGNRLLVPYWFMEDYLLYVLLFTGLLSLGWARTAMRASAWRFALVLVATLLPLGMVGPFLRGFWPFYSQTLISVGWIFALGWLIFEADTAARKRVAWVLAAVGLVWSFGFEQVAGVSGDGLPAFYDAVRRLSGDAPSLRQWIFIATQIGAVWLLINVRRISAPPLVARGAAIVASASLYIYMCHPFVLHFISQHGTLVTAIPAVAASAAVGIALWRAIALVEKLLVRLRGRTQPPR</sequence>
<evidence type="ECO:0000313" key="3">
    <source>
        <dbReference type="EMBL" id="TGX53506.1"/>
    </source>
</evidence>
<keyword evidence="1" id="KW-0472">Membrane</keyword>
<protein>
    <recommendedName>
        <fullName evidence="2">Carrier domain-containing protein</fullName>
    </recommendedName>
</protein>
<dbReference type="GO" id="GO:0016747">
    <property type="term" value="F:acyltransferase activity, transferring groups other than amino-acyl groups"/>
    <property type="evidence" value="ECO:0007669"/>
    <property type="project" value="InterPro"/>
</dbReference>
<proteinExistence type="predicted"/>
<feature type="transmembrane region" description="Helical" evidence="1">
    <location>
        <begin position="836"/>
        <end position="860"/>
    </location>
</feature>
<feature type="transmembrane region" description="Helical" evidence="1">
    <location>
        <begin position="549"/>
        <end position="574"/>
    </location>
</feature>
<comment type="caution">
    <text evidence="3">The sequence shown here is derived from an EMBL/GenBank/DDBJ whole genome shotgun (WGS) entry which is preliminary data.</text>
</comment>
<feature type="transmembrane region" description="Helical" evidence="1">
    <location>
        <begin position="777"/>
        <end position="796"/>
    </location>
</feature>
<feature type="transmembrane region" description="Helical" evidence="1">
    <location>
        <begin position="808"/>
        <end position="830"/>
    </location>
</feature>
<dbReference type="InterPro" id="IPR000873">
    <property type="entry name" value="AMP-dep_synth/lig_dom"/>
</dbReference>
<reference evidence="3 4" key="1">
    <citation type="submission" date="2019-04" db="EMBL/GenBank/DDBJ databases">
        <title>Sphingomonas psychrotolerans sp. nov., isolated from soil in the Tianshan Mountains, Xinjiang, China.</title>
        <authorList>
            <person name="Luo Y."/>
            <person name="Sheng H."/>
        </authorList>
    </citation>
    <scope>NUCLEOTIDE SEQUENCE [LARGE SCALE GENOMIC DNA]</scope>
    <source>
        <strain evidence="3 4">ZFGT-11</strain>
    </source>
</reference>
<evidence type="ECO:0000259" key="2">
    <source>
        <dbReference type="PROSITE" id="PS50075"/>
    </source>
</evidence>
<dbReference type="PANTHER" id="PTHR43201:SF32">
    <property type="entry name" value="2-SUCCINYLBENZOATE--COA LIGASE, CHLOROPLASTIC_PEROXISOMAL"/>
    <property type="match status" value="1"/>
</dbReference>
<keyword evidence="1" id="KW-0812">Transmembrane</keyword>
<dbReference type="PROSITE" id="PS00455">
    <property type="entry name" value="AMP_BINDING"/>
    <property type="match status" value="1"/>
</dbReference>
<dbReference type="InterPro" id="IPR009081">
    <property type="entry name" value="PP-bd_ACP"/>
</dbReference>
<accession>A0A4S1XEZ7</accession>
<feature type="transmembrane region" description="Helical" evidence="1">
    <location>
        <begin position="654"/>
        <end position="674"/>
    </location>
</feature>
<dbReference type="Pfam" id="PF00550">
    <property type="entry name" value="PP-binding"/>
    <property type="match status" value="1"/>
</dbReference>
<dbReference type="Pfam" id="PF00501">
    <property type="entry name" value="AMP-binding"/>
    <property type="match status" value="1"/>
</dbReference>
<name>A0A4S1XEZ7_9SPHN</name>
<dbReference type="InterPro" id="IPR042099">
    <property type="entry name" value="ANL_N_sf"/>
</dbReference>
<dbReference type="GO" id="GO:0031956">
    <property type="term" value="F:medium-chain fatty acid-CoA ligase activity"/>
    <property type="evidence" value="ECO:0007669"/>
    <property type="project" value="TreeGrafter"/>
</dbReference>
<feature type="transmembrane region" description="Helical" evidence="1">
    <location>
        <begin position="681"/>
        <end position="699"/>
    </location>
</feature>
<organism evidence="3 4">
    <name type="scientific">Sphingomonas gei</name>
    <dbReference type="NCBI Taxonomy" id="1395960"/>
    <lineage>
        <taxon>Bacteria</taxon>
        <taxon>Pseudomonadati</taxon>
        <taxon>Pseudomonadota</taxon>
        <taxon>Alphaproteobacteria</taxon>
        <taxon>Sphingomonadales</taxon>
        <taxon>Sphingomonadaceae</taxon>
        <taxon>Sphingomonas</taxon>
    </lineage>
</organism>
<dbReference type="GO" id="GO:0006631">
    <property type="term" value="P:fatty acid metabolic process"/>
    <property type="evidence" value="ECO:0007669"/>
    <property type="project" value="TreeGrafter"/>
</dbReference>
<dbReference type="Gene3D" id="3.40.50.12780">
    <property type="entry name" value="N-terminal domain of ligase-like"/>
    <property type="match status" value="1"/>
</dbReference>
<dbReference type="SUPFAM" id="SSF56801">
    <property type="entry name" value="Acetyl-CoA synthetase-like"/>
    <property type="match status" value="1"/>
</dbReference>
<feature type="transmembrane region" description="Helical" evidence="1">
    <location>
        <begin position="705"/>
        <end position="724"/>
    </location>
</feature>
<dbReference type="InterPro" id="IPR020845">
    <property type="entry name" value="AMP-binding_CS"/>
</dbReference>
<dbReference type="SUPFAM" id="SSF47336">
    <property type="entry name" value="ACP-like"/>
    <property type="match status" value="1"/>
</dbReference>
<dbReference type="OrthoDB" id="9803968at2"/>